<feature type="domain" description="TRAF-type" evidence="9">
    <location>
        <begin position="134"/>
        <end position="175"/>
    </location>
</feature>
<dbReference type="Pfam" id="PF21355">
    <property type="entry name" value="TRAF-mep_MATH"/>
    <property type="match status" value="1"/>
</dbReference>
<evidence type="ECO:0000313" key="11">
    <source>
        <dbReference type="Proteomes" id="UP001165289"/>
    </source>
</evidence>
<proteinExistence type="predicted"/>
<dbReference type="InterPro" id="IPR001841">
    <property type="entry name" value="Znf_RING"/>
</dbReference>
<dbReference type="PROSITE" id="PS00518">
    <property type="entry name" value="ZF_RING_1"/>
    <property type="match status" value="1"/>
</dbReference>
<dbReference type="EMBL" id="JAKMXF010000321">
    <property type="protein sequence ID" value="KAI6649394.1"/>
    <property type="molecule type" value="Genomic_DNA"/>
</dbReference>
<dbReference type="GO" id="GO:0005737">
    <property type="term" value="C:cytoplasm"/>
    <property type="evidence" value="ECO:0007669"/>
    <property type="project" value="UniProtKB-SubCell"/>
</dbReference>
<evidence type="ECO:0000259" key="9">
    <source>
        <dbReference type="PROSITE" id="PS50145"/>
    </source>
</evidence>
<evidence type="ECO:0000256" key="2">
    <source>
        <dbReference type="ARBA" id="ARBA00022490"/>
    </source>
</evidence>
<reference evidence="10 11" key="1">
    <citation type="journal article" date="2023" name="BMC Biol.">
        <title>The compact genome of the sponge Oopsacas minuta (Hexactinellida) is lacking key metazoan core genes.</title>
        <authorList>
            <person name="Santini S."/>
            <person name="Schenkelaars Q."/>
            <person name="Jourda C."/>
            <person name="Duchesne M."/>
            <person name="Belahbib H."/>
            <person name="Rocher C."/>
            <person name="Selva M."/>
            <person name="Riesgo A."/>
            <person name="Vervoort M."/>
            <person name="Leys S.P."/>
            <person name="Kodjabachian L."/>
            <person name="Le Bivic A."/>
            <person name="Borchiellini C."/>
            <person name="Claverie J.M."/>
            <person name="Renard E."/>
        </authorList>
    </citation>
    <scope>NUCLEOTIDE SEQUENCE [LARGE SCALE GENOMIC DNA]</scope>
    <source>
        <strain evidence="10">SPO-2</strain>
    </source>
</reference>
<evidence type="ECO:0000256" key="4">
    <source>
        <dbReference type="ARBA" id="ARBA00022737"/>
    </source>
</evidence>
<keyword evidence="10" id="KW-0675">Receptor</keyword>
<organism evidence="10 11">
    <name type="scientific">Oopsacas minuta</name>
    <dbReference type="NCBI Taxonomy" id="111878"/>
    <lineage>
        <taxon>Eukaryota</taxon>
        <taxon>Metazoa</taxon>
        <taxon>Porifera</taxon>
        <taxon>Hexactinellida</taxon>
        <taxon>Hexasterophora</taxon>
        <taxon>Lyssacinosida</taxon>
        <taxon>Leucopsacidae</taxon>
        <taxon>Oopsacas</taxon>
    </lineage>
</organism>
<dbReference type="InterPro" id="IPR001293">
    <property type="entry name" value="Znf_TRAF"/>
</dbReference>
<dbReference type="InterPro" id="IPR018957">
    <property type="entry name" value="Znf_C3HC4_RING-type"/>
</dbReference>
<dbReference type="Pfam" id="PF00097">
    <property type="entry name" value="zf-C3HC4"/>
    <property type="match status" value="1"/>
</dbReference>
<dbReference type="SUPFAM" id="SSF57850">
    <property type="entry name" value="RING/U-box"/>
    <property type="match status" value="1"/>
</dbReference>
<feature type="zinc finger region" description="TRAF-type" evidence="7">
    <location>
        <begin position="134"/>
        <end position="175"/>
    </location>
</feature>
<evidence type="ECO:0000256" key="1">
    <source>
        <dbReference type="ARBA" id="ARBA00004496"/>
    </source>
</evidence>
<dbReference type="Gene3D" id="2.60.210.10">
    <property type="entry name" value="Apoptosis, Tumor Necrosis Factor Receptor Associated Protein 2, Chain A"/>
    <property type="match status" value="1"/>
</dbReference>
<comment type="caution">
    <text evidence="10">The sequence shown here is derived from an EMBL/GenBank/DDBJ whole genome shotgun (WGS) entry which is preliminary data.</text>
</comment>
<dbReference type="InterPro" id="IPR008974">
    <property type="entry name" value="TRAF-like"/>
</dbReference>
<evidence type="ECO:0000256" key="6">
    <source>
        <dbReference type="ARBA" id="ARBA00022833"/>
    </source>
</evidence>
<dbReference type="Proteomes" id="UP001165289">
    <property type="component" value="Unassembled WGS sequence"/>
</dbReference>
<comment type="subcellular location">
    <subcellularLocation>
        <location evidence="1">Cytoplasm</location>
    </subcellularLocation>
</comment>
<dbReference type="GO" id="GO:0008270">
    <property type="term" value="F:zinc ion binding"/>
    <property type="evidence" value="ECO:0007669"/>
    <property type="project" value="UniProtKB-KW"/>
</dbReference>
<dbReference type="PANTHER" id="PTHR10131:SF94">
    <property type="entry name" value="TNF RECEPTOR-ASSOCIATED FACTOR 4"/>
    <property type="match status" value="1"/>
</dbReference>
<feature type="domain" description="RING-type" evidence="8">
    <location>
        <begin position="55"/>
        <end position="89"/>
    </location>
</feature>
<feature type="zinc finger region" description="TRAF-type" evidence="7">
    <location>
        <begin position="186"/>
        <end position="235"/>
    </location>
</feature>
<dbReference type="Pfam" id="PF02176">
    <property type="entry name" value="zf-TRAF"/>
    <property type="match status" value="1"/>
</dbReference>
<evidence type="ECO:0000256" key="5">
    <source>
        <dbReference type="ARBA" id="ARBA00022771"/>
    </source>
</evidence>
<gene>
    <name evidence="10" type="ORF">LOD99_11760</name>
</gene>
<keyword evidence="2" id="KW-0963">Cytoplasm</keyword>
<evidence type="ECO:0000256" key="3">
    <source>
        <dbReference type="ARBA" id="ARBA00022723"/>
    </source>
</evidence>
<protein>
    <submittedName>
        <fullName evidence="10">TNF receptor-associated factor 4-like</fullName>
    </submittedName>
</protein>
<dbReference type="InterPro" id="IPR013083">
    <property type="entry name" value="Znf_RING/FYVE/PHD"/>
</dbReference>
<dbReference type="Gene3D" id="3.30.40.10">
    <property type="entry name" value="Zinc/RING finger domain, C3HC4 (zinc finger)"/>
    <property type="match status" value="2"/>
</dbReference>
<accession>A0AAV7JKL4</accession>
<dbReference type="AlphaFoldDB" id="A0AAV7JKL4"/>
<dbReference type="InterPro" id="IPR049342">
    <property type="entry name" value="TRAF1-6_MATH_dom"/>
</dbReference>
<keyword evidence="5 7" id="KW-0863">Zinc-finger</keyword>
<keyword evidence="11" id="KW-1185">Reference proteome</keyword>
<evidence type="ECO:0000259" key="8">
    <source>
        <dbReference type="PROSITE" id="PS50089"/>
    </source>
</evidence>
<feature type="domain" description="TRAF-type" evidence="9">
    <location>
        <begin position="186"/>
        <end position="235"/>
    </location>
</feature>
<keyword evidence="3 7" id="KW-0479">Metal-binding</keyword>
<dbReference type="PROSITE" id="PS50089">
    <property type="entry name" value="ZF_RING_2"/>
    <property type="match status" value="1"/>
</dbReference>
<evidence type="ECO:0000313" key="10">
    <source>
        <dbReference type="EMBL" id="KAI6649394.1"/>
    </source>
</evidence>
<sequence>MASKNKRNSSNIYQENLVEDDIDELLYLKTRHGYGGYNPNYFFNEPSSSKRIPVCSSCSGIVRESQRVVECDHIFCKKCLDNLASCPEDGLVFLDIKIEKMKQTDKHILQRKIHCPLAGRNCDWRGKLSELDGHIKRCLFIQIKCQNGCPIVYARTEHESHESSCTAKQQECRYCGKIMVGRELIVHESRECPETPMECPYHCANGVITRKEYEQHINENCPAMIIQCPFLKYGCYTALTKVEMNLHVEKDQARHLGYVCDKVTQLENENELAVRKIDELSSESEAQKSFNEQMQYELDSLNEKMLILSLNSTTILQDAASSIGVLTWHVPAIKTRWSKNELKLTSKPLYSGPKGYKFVMEIDCCERDNTNYLSVYVRPMRGVFDLMLIWPFTGEFVFYVLNQFDDSNHFSKSLILNEKLHFDRVEQDPSADRLGIEDFISDSEIYSYSRYGGVYLRIEIIPKFVIPLWLI</sequence>
<keyword evidence="6 7" id="KW-0862">Zinc</keyword>
<dbReference type="InterPro" id="IPR017907">
    <property type="entry name" value="Znf_RING_CS"/>
</dbReference>
<keyword evidence="4" id="KW-0677">Repeat</keyword>
<dbReference type="PANTHER" id="PTHR10131">
    <property type="entry name" value="TNF RECEPTOR ASSOCIATED FACTOR"/>
    <property type="match status" value="1"/>
</dbReference>
<dbReference type="PROSITE" id="PS50145">
    <property type="entry name" value="ZF_TRAF"/>
    <property type="match status" value="2"/>
</dbReference>
<name>A0AAV7JKL4_9METZ</name>
<evidence type="ECO:0000256" key="7">
    <source>
        <dbReference type="PROSITE-ProRule" id="PRU00207"/>
    </source>
</evidence>
<dbReference type="SUPFAM" id="SSF49599">
    <property type="entry name" value="TRAF domain-like"/>
    <property type="match status" value="2"/>
</dbReference>